<dbReference type="Proteomes" id="UP000293036">
    <property type="component" value="Unassembled WGS sequence"/>
</dbReference>
<dbReference type="OrthoDB" id="62864at2"/>
<dbReference type="AlphaFoldDB" id="A0A4Q9UYR9"/>
<dbReference type="GO" id="GO:0005975">
    <property type="term" value="P:carbohydrate metabolic process"/>
    <property type="evidence" value="ECO:0007669"/>
    <property type="project" value="UniProtKB-ARBA"/>
</dbReference>
<feature type="compositionally biased region" description="Pro residues" evidence="1">
    <location>
        <begin position="111"/>
        <end position="123"/>
    </location>
</feature>
<comment type="caution">
    <text evidence="3">The sequence shown here is derived from an EMBL/GenBank/DDBJ whole genome shotgun (WGS) entry which is preliminary data.</text>
</comment>
<evidence type="ECO:0000313" key="4">
    <source>
        <dbReference type="Proteomes" id="UP000293036"/>
    </source>
</evidence>
<organism evidence="3 4">
    <name type="scientific">Arcanobacterium bovis</name>
    <dbReference type="NCBI Taxonomy" id="2529275"/>
    <lineage>
        <taxon>Bacteria</taxon>
        <taxon>Bacillati</taxon>
        <taxon>Actinomycetota</taxon>
        <taxon>Actinomycetes</taxon>
        <taxon>Actinomycetales</taxon>
        <taxon>Actinomycetaceae</taxon>
        <taxon>Arcanobacterium</taxon>
    </lineage>
</organism>
<feature type="region of interest" description="Disordered" evidence="1">
    <location>
        <begin position="76"/>
        <end position="127"/>
    </location>
</feature>
<evidence type="ECO:0000256" key="2">
    <source>
        <dbReference type="SAM" id="Phobius"/>
    </source>
</evidence>
<dbReference type="EMBL" id="SJDT01000007">
    <property type="protein sequence ID" value="TBW20839.1"/>
    <property type="molecule type" value="Genomic_DNA"/>
</dbReference>
<feature type="transmembrane region" description="Helical" evidence="2">
    <location>
        <begin position="45"/>
        <end position="66"/>
    </location>
</feature>
<keyword evidence="2" id="KW-0812">Transmembrane</keyword>
<sequence>MLDPDCIPALAQTGNTSGWNLIAITCIMIAIGSTTLYFHKKKAKAMLVAMALFITLGTTAATPNIANAAEAKDGVCPSAPLTPNSVSSPATEPTPAPQTSTTQPADTSTTPTPPTNPVVPPPATGSLSGRVFYERDWSTSIKGNGILDKTASIGEDYLENVTADMYPVPSLQAQVIDATTNSPVGTAIDVQNGSFKADGLLPGTYKIDFDYKDILGNTGDSISSQWKYWTLTSTPSAPNDIQVFPEQTIAARAHLTNGKILDKVWTQTTGSSSAILNFYFISGKTAPVASIEFYDTQTGRTIVTKPGSDMNVDPNGTGSFPSFLDAQMGWTTLPTNPSPTEVVNHVDANGITTDTFTVIANQETTGADAGIKILKMAAPK</sequence>
<gene>
    <name evidence="3" type="ORF">EZJ44_07890</name>
</gene>
<feature type="transmembrane region" description="Helical" evidence="2">
    <location>
        <begin position="18"/>
        <end position="38"/>
    </location>
</feature>
<evidence type="ECO:0000313" key="3">
    <source>
        <dbReference type="EMBL" id="TBW20839.1"/>
    </source>
</evidence>
<accession>A0A4Q9UYR9</accession>
<protein>
    <submittedName>
        <fullName evidence="3">Uncharacterized protein</fullName>
    </submittedName>
</protein>
<name>A0A4Q9UYR9_9ACTO</name>
<dbReference type="Gene3D" id="2.60.40.10">
    <property type="entry name" value="Immunoglobulins"/>
    <property type="match status" value="1"/>
</dbReference>
<proteinExistence type="predicted"/>
<evidence type="ECO:0000256" key="1">
    <source>
        <dbReference type="SAM" id="MobiDB-lite"/>
    </source>
</evidence>
<dbReference type="RefSeq" id="WP_131282155.1">
    <property type="nucleotide sequence ID" value="NZ_JBHSLR010000003.1"/>
</dbReference>
<keyword evidence="4" id="KW-1185">Reference proteome</keyword>
<reference evidence="3 4" key="1">
    <citation type="submission" date="2019-02" db="EMBL/GenBank/DDBJ databases">
        <title>Arcanobacterium bovis sp. nov., isolated from the milk of a cow with mastitis.</title>
        <authorList>
            <person name="Sammra O."/>
            <person name="Foster G."/>
            <person name="Hassan A."/>
            <person name="Alssahen M."/>
            <person name="Laemmler C."/>
            <person name="Borowiak M."/>
            <person name="Malorny B."/>
            <person name="Abdulmawjood A."/>
        </authorList>
    </citation>
    <scope>NUCLEOTIDE SEQUENCE [LARGE SCALE GENOMIC DNA]</scope>
    <source>
        <strain evidence="3 4">C605018/01/1</strain>
    </source>
</reference>
<keyword evidence="2" id="KW-0472">Membrane</keyword>
<keyword evidence="2" id="KW-1133">Transmembrane helix</keyword>
<dbReference type="InterPro" id="IPR013783">
    <property type="entry name" value="Ig-like_fold"/>
</dbReference>
<feature type="compositionally biased region" description="Low complexity" evidence="1">
    <location>
        <begin position="87"/>
        <end position="110"/>
    </location>
</feature>